<feature type="non-terminal residue" evidence="2">
    <location>
        <position position="1"/>
    </location>
</feature>
<dbReference type="InterPro" id="IPR011706">
    <property type="entry name" value="Cu-oxidase_C"/>
</dbReference>
<dbReference type="SUPFAM" id="SSF49503">
    <property type="entry name" value="Cupredoxins"/>
    <property type="match status" value="1"/>
</dbReference>
<feature type="domain" description="Plastocyanin-like" evidence="1">
    <location>
        <begin position="5"/>
        <end position="60"/>
    </location>
</feature>
<evidence type="ECO:0000259" key="1">
    <source>
        <dbReference type="Pfam" id="PF07731"/>
    </source>
</evidence>
<dbReference type="Gene3D" id="2.60.40.420">
    <property type="entry name" value="Cupredoxins - blue copper proteins"/>
    <property type="match status" value="1"/>
</dbReference>
<accession>A0ABM8W3I4</accession>
<protein>
    <submittedName>
        <fullName evidence="2">4419_t:CDS:1</fullName>
    </submittedName>
</protein>
<gene>
    <name evidence="2" type="ORF">GMARGA_LOCUS2901</name>
</gene>
<keyword evidence="3" id="KW-1185">Reference proteome</keyword>
<name>A0ABM8W3I4_GIGMA</name>
<sequence length="73" mass="8070">LLGTGVNDTTLDYDQLNTKDPIQRDVTTVPAGGWAVLRFVADNPDSIWHVQPGLVAQFVELLDKIKKLNPPED</sequence>
<organism evidence="2 3">
    <name type="scientific">Gigaspora margarita</name>
    <dbReference type="NCBI Taxonomy" id="4874"/>
    <lineage>
        <taxon>Eukaryota</taxon>
        <taxon>Fungi</taxon>
        <taxon>Fungi incertae sedis</taxon>
        <taxon>Mucoromycota</taxon>
        <taxon>Glomeromycotina</taxon>
        <taxon>Glomeromycetes</taxon>
        <taxon>Diversisporales</taxon>
        <taxon>Gigasporaceae</taxon>
        <taxon>Gigaspora</taxon>
    </lineage>
</organism>
<dbReference type="Pfam" id="PF07731">
    <property type="entry name" value="Cu-oxidase_2"/>
    <property type="match status" value="1"/>
</dbReference>
<dbReference type="InterPro" id="IPR008972">
    <property type="entry name" value="Cupredoxin"/>
</dbReference>
<evidence type="ECO:0000313" key="2">
    <source>
        <dbReference type="EMBL" id="CAG8515606.1"/>
    </source>
</evidence>
<proteinExistence type="predicted"/>
<dbReference type="EMBL" id="CAJVQB010000973">
    <property type="protein sequence ID" value="CAG8515606.1"/>
    <property type="molecule type" value="Genomic_DNA"/>
</dbReference>
<reference evidence="2 3" key="1">
    <citation type="submission" date="2021-06" db="EMBL/GenBank/DDBJ databases">
        <authorList>
            <person name="Kallberg Y."/>
            <person name="Tangrot J."/>
            <person name="Rosling A."/>
        </authorList>
    </citation>
    <scope>NUCLEOTIDE SEQUENCE [LARGE SCALE GENOMIC DNA]</scope>
    <source>
        <strain evidence="2 3">120-4 pot B 10/14</strain>
    </source>
</reference>
<evidence type="ECO:0000313" key="3">
    <source>
        <dbReference type="Proteomes" id="UP000789901"/>
    </source>
</evidence>
<dbReference type="Proteomes" id="UP000789901">
    <property type="component" value="Unassembled WGS sequence"/>
</dbReference>
<comment type="caution">
    <text evidence="2">The sequence shown here is derived from an EMBL/GenBank/DDBJ whole genome shotgun (WGS) entry which is preliminary data.</text>
</comment>